<protein>
    <submittedName>
        <fullName evidence="1">Uncharacterized protein</fullName>
    </submittedName>
</protein>
<keyword evidence="2" id="KW-1185">Reference proteome</keyword>
<name>A0A5B7DA96_PORTR</name>
<dbReference type="EMBL" id="VSRR010000662">
    <property type="protein sequence ID" value="MPC18241.1"/>
    <property type="molecule type" value="Genomic_DNA"/>
</dbReference>
<evidence type="ECO:0000313" key="2">
    <source>
        <dbReference type="Proteomes" id="UP000324222"/>
    </source>
</evidence>
<gene>
    <name evidence="1" type="ORF">E2C01_011120</name>
</gene>
<proteinExistence type="predicted"/>
<accession>A0A5B7DA96</accession>
<evidence type="ECO:0000313" key="1">
    <source>
        <dbReference type="EMBL" id="MPC18241.1"/>
    </source>
</evidence>
<organism evidence="1 2">
    <name type="scientific">Portunus trituberculatus</name>
    <name type="common">Swimming crab</name>
    <name type="synonym">Neptunus trituberculatus</name>
    <dbReference type="NCBI Taxonomy" id="210409"/>
    <lineage>
        <taxon>Eukaryota</taxon>
        <taxon>Metazoa</taxon>
        <taxon>Ecdysozoa</taxon>
        <taxon>Arthropoda</taxon>
        <taxon>Crustacea</taxon>
        <taxon>Multicrustacea</taxon>
        <taxon>Malacostraca</taxon>
        <taxon>Eumalacostraca</taxon>
        <taxon>Eucarida</taxon>
        <taxon>Decapoda</taxon>
        <taxon>Pleocyemata</taxon>
        <taxon>Brachyura</taxon>
        <taxon>Eubrachyura</taxon>
        <taxon>Portunoidea</taxon>
        <taxon>Portunidae</taxon>
        <taxon>Portuninae</taxon>
        <taxon>Portunus</taxon>
    </lineage>
</organism>
<dbReference type="Proteomes" id="UP000324222">
    <property type="component" value="Unassembled WGS sequence"/>
</dbReference>
<comment type="caution">
    <text evidence="1">The sequence shown here is derived from an EMBL/GenBank/DDBJ whole genome shotgun (WGS) entry which is preliminary data.</text>
</comment>
<sequence>MTTPHPAQPDTSYSPFISSLQLEPKVFLNFSLCVSQSVSHSDWLHHSWVQSALTQPTLKLF</sequence>
<reference evidence="1 2" key="1">
    <citation type="submission" date="2019-05" db="EMBL/GenBank/DDBJ databases">
        <title>Another draft genome of Portunus trituberculatus and its Hox gene families provides insights of decapod evolution.</title>
        <authorList>
            <person name="Jeong J.-H."/>
            <person name="Song I."/>
            <person name="Kim S."/>
            <person name="Choi T."/>
            <person name="Kim D."/>
            <person name="Ryu S."/>
            <person name="Kim W."/>
        </authorList>
    </citation>
    <scope>NUCLEOTIDE SEQUENCE [LARGE SCALE GENOMIC DNA]</scope>
    <source>
        <tissue evidence="1">Muscle</tissue>
    </source>
</reference>
<dbReference type="AlphaFoldDB" id="A0A5B7DA96"/>